<accession>A0A6A6YE70</accession>
<feature type="compositionally biased region" description="Basic and acidic residues" evidence="1">
    <location>
        <begin position="346"/>
        <end position="362"/>
    </location>
</feature>
<dbReference type="Gene3D" id="3.40.50.300">
    <property type="entry name" value="P-loop containing nucleotide triphosphate hydrolases"/>
    <property type="match status" value="1"/>
</dbReference>
<dbReference type="RefSeq" id="XP_033573994.1">
    <property type="nucleotide sequence ID" value="XM_033724482.1"/>
</dbReference>
<reference evidence="3 5" key="1">
    <citation type="journal article" date="2020" name="Stud. Mycol.">
        <title>101 Dothideomycetes genomes: a test case for predicting lifestyles and emergence of pathogens.</title>
        <authorList>
            <person name="Haridas S."/>
            <person name="Albert R."/>
            <person name="Binder M."/>
            <person name="Bloem J."/>
            <person name="Labutti K."/>
            <person name="Salamov A."/>
            <person name="Andreopoulos B."/>
            <person name="Baker S."/>
            <person name="Barry K."/>
            <person name="Bills G."/>
            <person name="Bluhm B."/>
            <person name="Cannon C."/>
            <person name="Castanera R."/>
            <person name="Culley D."/>
            <person name="Daum C."/>
            <person name="Ezra D."/>
            <person name="Gonzalez J."/>
            <person name="Henrissat B."/>
            <person name="Kuo A."/>
            <person name="Liang C."/>
            <person name="Lipzen A."/>
            <person name="Lutzoni F."/>
            <person name="Magnuson J."/>
            <person name="Mondo S."/>
            <person name="Nolan M."/>
            <person name="Ohm R."/>
            <person name="Pangilinan J."/>
            <person name="Park H.-J."/>
            <person name="Ramirez L."/>
            <person name="Alfaro M."/>
            <person name="Sun H."/>
            <person name="Tritt A."/>
            <person name="Yoshinaga Y."/>
            <person name="Zwiers L.-H."/>
            <person name="Turgeon B."/>
            <person name="Goodwin S."/>
            <person name="Spatafora J."/>
            <person name="Crous P."/>
            <person name="Grigoriev I."/>
        </authorList>
    </citation>
    <scope>NUCLEOTIDE SEQUENCE</scope>
    <source>
        <strain evidence="3 5">CBS 304.34</strain>
    </source>
</reference>
<sequence length="652" mass="73607">MAQGSATIAFGDSNHGFEVGQSYGPISAEIHLPPERPETPPSPSANVPFPQDLDFVNRGTLLDQICEKLSVPASRAALVGLVGVGKSQLAIEHSYQVRKKSPDTWVFWVHGSNAARFEQSFRQVADQVKITGRRNPKANIFQLVYDWLHDEKKGKWVLVLDNRAQEGGLNSGIAQPLLRCLPCSGNGTVLVTTRSRDIALKLVGERNIIDVELMDERQALALIETKLGKQSNKKDIAELAAALEFMPLALIQAAAYIKARASRFSVRQYIEKFQRSDRAKTSLLDYDAGHIYRDWQAKNSILITWQISFDYIFQTRRSAAGLLSLMSFFDRQGIPEALIRPQSETGNRHENSRAHSEDRKERDDEDSGSEASADDGFEDDILILRDYSFISLTKDPTTFEMHMLVQLATRKWLEGQGQLEEWRQQYIKNICIGFPDGSYGNWPICQTYFPHAKSALAQQPEGEDSLGEWALLSYHAAWYAWARGTPINAEKMSIRSMKVRKTLLGEEHKDTLSSMAMVALAYNFRGRWKEAEELGMQSLRVLGKEHPSTLTSMANLASTYWNQGRWKEAEELGLQVMETRKRVLGEEHPSTLTSMANLAHILKSQSRNEDAISLMRKCCQLQEQILGPQHPHTEESLETLNKWQIENMKAGL</sequence>
<dbReference type="Proteomes" id="UP000504636">
    <property type="component" value="Unplaced"/>
</dbReference>
<dbReference type="GeneID" id="54465375"/>
<dbReference type="InterPro" id="IPR027417">
    <property type="entry name" value="P-loop_NTPase"/>
</dbReference>
<feature type="compositionally biased region" description="Acidic residues" evidence="1">
    <location>
        <begin position="363"/>
        <end position="374"/>
    </location>
</feature>
<dbReference type="AlphaFoldDB" id="A0A6A6YE70"/>
<dbReference type="OrthoDB" id="20872at2759"/>
<dbReference type="SUPFAM" id="SSF48452">
    <property type="entry name" value="TPR-like"/>
    <property type="match status" value="1"/>
</dbReference>
<organism evidence="3">
    <name type="scientific">Mytilinidion resinicola</name>
    <dbReference type="NCBI Taxonomy" id="574789"/>
    <lineage>
        <taxon>Eukaryota</taxon>
        <taxon>Fungi</taxon>
        <taxon>Dikarya</taxon>
        <taxon>Ascomycota</taxon>
        <taxon>Pezizomycotina</taxon>
        <taxon>Dothideomycetes</taxon>
        <taxon>Pleosporomycetidae</taxon>
        <taxon>Mytilinidiales</taxon>
        <taxon>Mytilinidiaceae</taxon>
        <taxon>Mytilinidion</taxon>
    </lineage>
</organism>
<keyword evidence="4" id="KW-1185">Reference proteome</keyword>
<dbReference type="PANTHER" id="PTHR46082">
    <property type="entry name" value="ATP/GTP-BINDING PROTEIN-RELATED"/>
    <property type="match status" value="1"/>
</dbReference>
<evidence type="ECO:0000313" key="4">
    <source>
        <dbReference type="Proteomes" id="UP000504636"/>
    </source>
</evidence>
<dbReference type="PANTHER" id="PTHR46082:SF6">
    <property type="entry name" value="AAA+ ATPASE DOMAIN-CONTAINING PROTEIN-RELATED"/>
    <property type="match status" value="1"/>
</dbReference>
<reference evidence="5" key="3">
    <citation type="submission" date="2025-04" db="UniProtKB">
        <authorList>
            <consortium name="RefSeq"/>
        </authorList>
    </citation>
    <scope>IDENTIFICATION</scope>
    <source>
        <strain evidence="5">CBS 304.34</strain>
    </source>
</reference>
<dbReference type="Pfam" id="PF00931">
    <property type="entry name" value="NB-ARC"/>
    <property type="match status" value="1"/>
</dbReference>
<evidence type="ECO:0000313" key="5">
    <source>
        <dbReference type="RefSeq" id="XP_033573994.1"/>
    </source>
</evidence>
<dbReference type="Gene3D" id="1.25.40.10">
    <property type="entry name" value="Tetratricopeptide repeat domain"/>
    <property type="match status" value="1"/>
</dbReference>
<dbReference type="InterPro" id="IPR011990">
    <property type="entry name" value="TPR-like_helical_dom_sf"/>
</dbReference>
<proteinExistence type="predicted"/>
<dbReference type="InterPro" id="IPR053137">
    <property type="entry name" value="NLR-like"/>
</dbReference>
<evidence type="ECO:0000313" key="3">
    <source>
        <dbReference type="EMBL" id="KAF2807030.1"/>
    </source>
</evidence>
<reference evidence="5" key="2">
    <citation type="submission" date="2020-04" db="EMBL/GenBank/DDBJ databases">
        <authorList>
            <consortium name="NCBI Genome Project"/>
        </authorList>
    </citation>
    <scope>NUCLEOTIDE SEQUENCE</scope>
    <source>
        <strain evidence="5">CBS 304.34</strain>
    </source>
</reference>
<feature type="region of interest" description="Disordered" evidence="1">
    <location>
        <begin position="339"/>
        <end position="374"/>
    </location>
</feature>
<name>A0A6A6YE70_9PEZI</name>
<dbReference type="SUPFAM" id="SSF52540">
    <property type="entry name" value="P-loop containing nucleoside triphosphate hydrolases"/>
    <property type="match status" value="1"/>
</dbReference>
<evidence type="ECO:0000259" key="2">
    <source>
        <dbReference type="Pfam" id="PF00931"/>
    </source>
</evidence>
<evidence type="ECO:0000256" key="1">
    <source>
        <dbReference type="SAM" id="MobiDB-lite"/>
    </source>
</evidence>
<protein>
    <submittedName>
        <fullName evidence="3 5">Kinesin</fullName>
    </submittedName>
</protein>
<dbReference type="Pfam" id="PF13424">
    <property type="entry name" value="TPR_12"/>
    <property type="match status" value="2"/>
</dbReference>
<dbReference type="InterPro" id="IPR002182">
    <property type="entry name" value="NB-ARC"/>
</dbReference>
<feature type="domain" description="NB-ARC" evidence="2">
    <location>
        <begin position="61"/>
        <end position="230"/>
    </location>
</feature>
<gene>
    <name evidence="3 5" type="ORF">BDZ99DRAFT_510603</name>
</gene>
<dbReference type="EMBL" id="MU003706">
    <property type="protein sequence ID" value="KAF2807030.1"/>
    <property type="molecule type" value="Genomic_DNA"/>
</dbReference>
<dbReference type="GO" id="GO:0043531">
    <property type="term" value="F:ADP binding"/>
    <property type="evidence" value="ECO:0007669"/>
    <property type="project" value="InterPro"/>
</dbReference>